<protein>
    <submittedName>
        <fullName evidence="1">Uncharacterized protein</fullName>
    </submittedName>
</protein>
<proteinExistence type="predicted"/>
<reference evidence="1" key="1">
    <citation type="submission" date="2018-02" db="EMBL/GenBank/DDBJ databases">
        <title>Rhizophora mucronata_Transcriptome.</title>
        <authorList>
            <person name="Meera S.P."/>
            <person name="Sreeshan A."/>
            <person name="Augustine A."/>
        </authorList>
    </citation>
    <scope>NUCLEOTIDE SEQUENCE</scope>
    <source>
        <tissue evidence="1">Leaf</tissue>
    </source>
</reference>
<name>A0A2P2QKQ0_RHIMU</name>
<sequence length="63" mass="7485">MSEKQKTQLKFAISINIKNRYKTAISCRLANDRLIQLNSFYKRFLSDRLIPKNITHFPQKISN</sequence>
<organism evidence="1">
    <name type="scientific">Rhizophora mucronata</name>
    <name type="common">Asiatic mangrove</name>
    <dbReference type="NCBI Taxonomy" id="61149"/>
    <lineage>
        <taxon>Eukaryota</taxon>
        <taxon>Viridiplantae</taxon>
        <taxon>Streptophyta</taxon>
        <taxon>Embryophyta</taxon>
        <taxon>Tracheophyta</taxon>
        <taxon>Spermatophyta</taxon>
        <taxon>Magnoliopsida</taxon>
        <taxon>eudicotyledons</taxon>
        <taxon>Gunneridae</taxon>
        <taxon>Pentapetalae</taxon>
        <taxon>rosids</taxon>
        <taxon>fabids</taxon>
        <taxon>Malpighiales</taxon>
        <taxon>Rhizophoraceae</taxon>
        <taxon>Rhizophora</taxon>
    </lineage>
</organism>
<evidence type="ECO:0000313" key="1">
    <source>
        <dbReference type="EMBL" id="MBX67566.1"/>
    </source>
</evidence>
<dbReference type="EMBL" id="GGEC01087082">
    <property type="protein sequence ID" value="MBX67566.1"/>
    <property type="molecule type" value="Transcribed_RNA"/>
</dbReference>
<accession>A0A2P2QKQ0</accession>
<dbReference type="AlphaFoldDB" id="A0A2P2QKQ0"/>